<dbReference type="InterPro" id="IPR010131">
    <property type="entry name" value="MdtP/NodT-like"/>
</dbReference>
<dbReference type="PANTHER" id="PTHR30203">
    <property type="entry name" value="OUTER MEMBRANE CATION EFFLUX PROTEIN"/>
    <property type="match status" value="1"/>
</dbReference>
<keyword evidence="4" id="KW-1185">Reference proteome</keyword>
<comment type="similarity">
    <text evidence="1">Belongs to the outer membrane factor (OMF) (TC 1.B.17) family.</text>
</comment>
<sequence>MPVINAATAAISATVSGFAAPAEPAVKHTSRPYDRLRALVPLCALLMGGCTWYHREPLAPQDTSTSAHSLERIRIDPSSMPLLELAAHRFDPSDGLDIDEVAMLAVANNPDLKLARDDLGIARAQAYSAGLLPDPQLSVSSDYPGQIGTTRAFSYGLSMDVMAIVVRSANQQSADATVAKTDLGLLWQEWQIVAQARQLFIKTRFQQDTLPLLQRQRDLARTRYERMAEARRDGNLTDDTLNAALLAYSDARKQYTDAERAAEQTHHDLNALLGVSPEVQLQLTGGEDIEPLSDTTLDAALAGLPRRRPDLIALQAGYEAQEQKYRAAILSQFPSLSVGFVRARDTSNIYTSGFQINLSLPIFNRNQGNVAIEQATRQHLRDEYQARLNNAYADVAHLRADNTILTRQLQQTEAALPDVDVAANDAAAAYAEHNLALGAYTDAQSAALTKQIDVATLRESLAEQRVGLQALLGSAIPDAYSTALTDSDSHAK</sequence>
<reference evidence="3 4" key="1">
    <citation type="journal article" date="2024" name="Chem. Sci.">
        <title>Discovery of megapolipeptins by genome mining of a Burkholderiales bacteria collection.</title>
        <authorList>
            <person name="Paulo B.S."/>
            <person name="Recchia M.J.J."/>
            <person name="Lee S."/>
            <person name="Fergusson C.H."/>
            <person name="Romanowski S.B."/>
            <person name="Hernandez A."/>
            <person name="Krull N."/>
            <person name="Liu D.Y."/>
            <person name="Cavanagh H."/>
            <person name="Bos A."/>
            <person name="Gray C.A."/>
            <person name="Murphy B.T."/>
            <person name="Linington R.G."/>
            <person name="Eustaquio A.S."/>
        </authorList>
    </citation>
    <scope>NUCLEOTIDE SEQUENCE [LARGE SCALE GENOMIC DNA]</scope>
    <source>
        <strain evidence="3 4">RL17-350-BIC-A</strain>
    </source>
</reference>
<dbReference type="EMBL" id="JAQQEZ010000005">
    <property type="protein sequence ID" value="MFM0001071.1"/>
    <property type="molecule type" value="Genomic_DNA"/>
</dbReference>
<dbReference type="PANTHER" id="PTHR30203:SF24">
    <property type="entry name" value="BLR4935 PROTEIN"/>
    <property type="match status" value="1"/>
</dbReference>
<dbReference type="RefSeq" id="WP_408176519.1">
    <property type="nucleotide sequence ID" value="NZ_JAQQEZ010000005.1"/>
</dbReference>
<dbReference type="InterPro" id="IPR003423">
    <property type="entry name" value="OMP_efflux"/>
</dbReference>
<dbReference type="Proteomes" id="UP001629230">
    <property type="component" value="Unassembled WGS sequence"/>
</dbReference>
<gene>
    <name evidence="3" type="ORF">PQR57_08595</name>
</gene>
<accession>A0ABW9AP55</accession>
<evidence type="ECO:0000256" key="2">
    <source>
        <dbReference type="SAM" id="Coils"/>
    </source>
</evidence>
<evidence type="ECO:0000256" key="1">
    <source>
        <dbReference type="ARBA" id="ARBA00007613"/>
    </source>
</evidence>
<protein>
    <submittedName>
        <fullName evidence="3">TolC family protein</fullName>
    </submittedName>
</protein>
<keyword evidence="2" id="KW-0175">Coiled coil</keyword>
<feature type="coiled-coil region" evidence="2">
    <location>
        <begin position="381"/>
        <end position="415"/>
    </location>
</feature>
<dbReference type="SUPFAM" id="SSF56954">
    <property type="entry name" value="Outer membrane efflux proteins (OEP)"/>
    <property type="match status" value="1"/>
</dbReference>
<dbReference type="Pfam" id="PF02321">
    <property type="entry name" value="OEP"/>
    <property type="match status" value="1"/>
</dbReference>
<proteinExistence type="inferred from homology"/>
<comment type="caution">
    <text evidence="3">The sequence shown here is derived from an EMBL/GenBank/DDBJ whole genome shotgun (WGS) entry which is preliminary data.</text>
</comment>
<organism evidence="3 4">
    <name type="scientific">Paraburkholderia dipogonis</name>
    <dbReference type="NCBI Taxonomy" id="1211383"/>
    <lineage>
        <taxon>Bacteria</taxon>
        <taxon>Pseudomonadati</taxon>
        <taxon>Pseudomonadota</taxon>
        <taxon>Betaproteobacteria</taxon>
        <taxon>Burkholderiales</taxon>
        <taxon>Burkholderiaceae</taxon>
        <taxon>Paraburkholderia</taxon>
    </lineage>
</organism>
<dbReference type="Gene3D" id="1.20.1600.10">
    <property type="entry name" value="Outer membrane efflux proteins (OEP)"/>
    <property type="match status" value="1"/>
</dbReference>
<evidence type="ECO:0000313" key="4">
    <source>
        <dbReference type="Proteomes" id="UP001629230"/>
    </source>
</evidence>
<name>A0ABW9AP55_9BURK</name>
<evidence type="ECO:0000313" key="3">
    <source>
        <dbReference type="EMBL" id="MFM0001071.1"/>
    </source>
</evidence>